<name>A0A1M7LKD9_9BACT</name>
<dbReference type="Pfam" id="PF00027">
    <property type="entry name" value="cNMP_binding"/>
    <property type="match status" value="1"/>
</dbReference>
<sequence length="195" mass="23225">METFFNYIRRYTEHPISEQELLLLQNAFKPRKIRKRQYLLQEGDICRHLAFITKGAMRQYSVDDKGVEHIVQFGIEDWWMSDRESFELGSVSAYNIDAWEDTTLLQIHYDDWWEIRNSIPAMRILTAEMDKRHAVAAQKRIHAAITLTAEERYLDMLRHQPAFVQRFPQNMIASYLGISPETLSRIRKQAYLKNE</sequence>
<feature type="domain" description="Cyclic nucleotide-binding" evidence="1">
    <location>
        <begin position="31"/>
        <end position="115"/>
    </location>
</feature>
<dbReference type="InterPro" id="IPR014710">
    <property type="entry name" value="RmlC-like_jellyroll"/>
</dbReference>
<dbReference type="EMBL" id="FRBL01000011">
    <property type="protein sequence ID" value="SHM78599.1"/>
    <property type="molecule type" value="Genomic_DNA"/>
</dbReference>
<accession>A0A1M7LKD9</accession>
<dbReference type="InterPro" id="IPR018490">
    <property type="entry name" value="cNMP-bd_dom_sf"/>
</dbReference>
<proteinExistence type="predicted"/>
<dbReference type="InterPro" id="IPR000595">
    <property type="entry name" value="cNMP-bd_dom"/>
</dbReference>
<dbReference type="STRING" id="1419482.SAMN05444266_11118"/>
<dbReference type="SUPFAM" id="SSF51206">
    <property type="entry name" value="cAMP-binding domain-like"/>
    <property type="match status" value="1"/>
</dbReference>
<dbReference type="AlphaFoldDB" id="A0A1M7LKD9"/>
<dbReference type="OrthoDB" id="9152304at2"/>
<protein>
    <submittedName>
        <fullName evidence="2">cAMP-binding domain of CRP or a regulatory subunit of cAMP-dependent protein kinases</fullName>
    </submittedName>
</protein>
<keyword evidence="2" id="KW-0418">Kinase</keyword>
<dbReference type="Gene3D" id="2.60.120.10">
    <property type="entry name" value="Jelly Rolls"/>
    <property type="match status" value="1"/>
</dbReference>
<evidence type="ECO:0000313" key="3">
    <source>
        <dbReference type="Proteomes" id="UP000184420"/>
    </source>
</evidence>
<dbReference type="GO" id="GO:0016301">
    <property type="term" value="F:kinase activity"/>
    <property type="evidence" value="ECO:0007669"/>
    <property type="project" value="UniProtKB-KW"/>
</dbReference>
<dbReference type="RefSeq" id="WP_073086563.1">
    <property type="nucleotide sequence ID" value="NZ_FRBL01000011.1"/>
</dbReference>
<gene>
    <name evidence="2" type="ORF">SAMN05444266_11118</name>
</gene>
<dbReference type="Proteomes" id="UP000184420">
    <property type="component" value="Unassembled WGS sequence"/>
</dbReference>
<organism evidence="2 3">
    <name type="scientific">Chitinophaga jiangningensis</name>
    <dbReference type="NCBI Taxonomy" id="1419482"/>
    <lineage>
        <taxon>Bacteria</taxon>
        <taxon>Pseudomonadati</taxon>
        <taxon>Bacteroidota</taxon>
        <taxon>Chitinophagia</taxon>
        <taxon>Chitinophagales</taxon>
        <taxon>Chitinophagaceae</taxon>
        <taxon>Chitinophaga</taxon>
    </lineage>
</organism>
<keyword evidence="3" id="KW-1185">Reference proteome</keyword>
<evidence type="ECO:0000259" key="1">
    <source>
        <dbReference type="Pfam" id="PF00027"/>
    </source>
</evidence>
<reference evidence="2 3" key="1">
    <citation type="submission" date="2016-11" db="EMBL/GenBank/DDBJ databases">
        <authorList>
            <person name="Jaros S."/>
            <person name="Januszkiewicz K."/>
            <person name="Wedrychowicz H."/>
        </authorList>
    </citation>
    <scope>NUCLEOTIDE SEQUENCE [LARGE SCALE GENOMIC DNA]</scope>
    <source>
        <strain evidence="2 3">DSM 27406</strain>
    </source>
</reference>
<keyword evidence="2" id="KW-0808">Transferase</keyword>
<evidence type="ECO:0000313" key="2">
    <source>
        <dbReference type="EMBL" id="SHM78599.1"/>
    </source>
</evidence>